<dbReference type="SMART" id="SM00862">
    <property type="entry name" value="Trans_reg_C"/>
    <property type="match status" value="1"/>
</dbReference>
<dbReference type="Proteomes" id="UP000683575">
    <property type="component" value="Chromosome"/>
</dbReference>
<evidence type="ECO:0000259" key="5">
    <source>
        <dbReference type="PROSITE" id="PS51755"/>
    </source>
</evidence>
<dbReference type="PANTHER" id="PTHR48111">
    <property type="entry name" value="REGULATOR OF RPOS"/>
    <property type="match status" value="1"/>
</dbReference>
<dbReference type="PROSITE" id="PS50110">
    <property type="entry name" value="RESPONSE_REGULATORY"/>
    <property type="match status" value="1"/>
</dbReference>
<dbReference type="PANTHER" id="PTHR48111:SF37">
    <property type="entry name" value="RESPONSE REGULATOR PROTEIN CARR"/>
    <property type="match status" value="1"/>
</dbReference>
<dbReference type="InterPro" id="IPR001789">
    <property type="entry name" value="Sig_transdc_resp-reg_receiver"/>
</dbReference>
<evidence type="ECO:0000259" key="4">
    <source>
        <dbReference type="PROSITE" id="PS50110"/>
    </source>
</evidence>
<feature type="modified residue" description="4-aspartylphosphate" evidence="2">
    <location>
        <position position="53"/>
    </location>
</feature>
<protein>
    <submittedName>
        <fullName evidence="6">Response regulator transcription factor</fullName>
    </submittedName>
</protein>
<gene>
    <name evidence="6" type="ORF">KRR39_09680</name>
</gene>
<dbReference type="KEGG" id="nps:KRR39_09680"/>
<dbReference type="EMBL" id="CP077062">
    <property type="protein sequence ID" value="QWZ09967.1"/>
    <property type="molecule type" value="Genomic_DNA"/>
</dbReference>
<dbReference type="GO" id="GO:0000156">
    <property type="term" value="F:phosphorelay response regulator activity"/>
    <property type="evidence" value="ECO:0007669"/>
    <property type="project" value="TreeGrafter"/>
</dbReference>
<dbReference type="PROSITE" id="PS51755">
    <property type="entry name" value="OMPR_PHOB"/>
    <property type="match status" value="1"/>
</dbReference>
<dbReference type="CDD" id="cd00383">
    <property type="entry name" value="trans_reg_C"/>
    <property type="match status" value="1"/>
</dbReference>
<evidence type="ECO:0000256" key="2">
    <source>
        <dbReference type="PROSITE-ProRule" id="PRU00169"/>
    </source>
</evidence>
<dbReference type="InterPro" id="IPR001867">
    <property type="entry name" value="OmpR/PhoB-type_DNA-bd"/>
</dbReference>
<accession>A0A975Y1X5</accession>
<dbReference type="GO" id="GO:0005829">
    <property type="term" value="C:cytosol"/>
    <property type="evidence" value="ECO:0007669"/>
    <property type="project" value="TreeGrafter"/>
</dbReference>
<evidence type="ECO:0000256" key="1">
    <source>
        <dbReference type="ARBA" id="ARBA00023125"/>
    </source>
</evidence>
<feature type="domain" description="OmpR/PhoB-type" evidence="5">
    <location>
        <begin position="123"/>
        <end position="220"/>
    </location>
</feature>
<dbReference type="Pfam" id="PF00072">
    <property type="entry name" value="Response_reg"/>
    <property type="match status" value="1"/>
</dbReference>
<dbReference type="InterPro" id="IPR039420">
    <property type="entry name" value="WalR-like"/>
</dbReference>
<dbReference type="GO" id="GO:0032993">
    <property type="term" value="C:protein-DNA complex"/>
    <property type="evidence" value="ECO:0007669"/>
    <property type="project" value="TreeGrafter"/>
</dbReference>
<organism evidence="6 7">
    <name type="scientific">Nocardioides panacis</name>
    <dbReference type="NCBI Taxonomy" id="2849501"/>
    <lineage>
        <taxon>Bacteria</taxon>
        <taxon>Bacillati</taxon>
        <taxon>Actinomycetota</taxon>
        <taxon>Actinomycetes</taxon>
        <taxon>Propionibacteriales</taxon>
        <taxon>Nocardioidaceae</taxon>
        <taxon>Nocardioides</taxon>
    </lineage>
</organism>
<keyword evidence="1 3" id="KW-0238">DNA-binding</keyword>
<keyword evidence="2" id="KW-0597">Phosphoprotein</keyword>
<evidence type="ECO:0000256" key="3">
    <source>
        <dbReference type="PROSITE-ProRule" id="PRU01091"/>
    </source>
</evidence>
<feature type="DNA-binding region" description="OmpR/PhoB-type" evidence="3">
    <location>
        <begin position="123"/>
        <end position="220"/>
    </location>
</feature>
<feature type="domain" description="Response regulatory" evidence="4">
    <location>
        <begin position="3"/>
        <end position="118"/>
    </location>
</feature>
<dbReference type="GO" id="GO:0006355">
    <property type="term" value="P:regulation of DNA-templated transcription"/>
    <property type="evidence" value="ECO:0007669"/>
    <property type="project" value="InterPro"/>
</dbReference>
<keyword evidence="7" id="KW-1185">Reference proteome</keyword>
<dbReference type="GO" id="GO:0000976">
    <property type="term" value="F:transcription cis-regulatory region binding"/>
    <property type="evidence" value="ECO:0007669"/>
    <property type="project" value="TreeGrafter"/>
</dbReference>
<reference evidence="6" key="1">
    <citation type="submission" date="2021-06" db="EMBL/GenBank/DDBJ databases">
        <title>Complete genome sequence of Nocardioides sp. G188.</title>
        <authorList>
            <person name="Im W.-T."/>
        </authorList>
    </citation>
    <scope>NUCLEOTIDE SEQUENCE</scope>
    <source>
        <strain evidence="6">G188</strain>
    </source>
</reference>
<proteinExistence type="predicted"/>
<dbReference type="RefSeq" id="WP_216941813.1">
    <property type="nucleotide sequence ID" value="NZ_CP077062.1"/>
</dbReference>
<name>A0A975Y1X5_9ACTN</name>
<evidence type="ECO:0000313" key="6">
    <source>
        <dbReference type="EMBL" id="QWZ09967.1"/>
    </source>
</evidence>
<dbReference type="Pfam" id="PF00486">
    <property type="entry name" value="Trans_reg_C"/>
    <property type="match status" value="1"/>
</dbReference>
<evidence type="ECO:0000313" key="7">
    <source>
        <dbReference type="Proteomes" id="UP000683575"/>
    </source>
</evidence>
<dbReference type="SMART" id="SM00448">
    <property type="entry name" value="REC"/>
    <property type="match status" value="1"/>
</dbReference>
<sequence length="220" mass="23592">MARIGICEDDAAVKRVLVEMLTAVDHQVVTARTGHEALESFSAPGSVDALVIDIGLPDADGRDVCAALRAGGQHAPVLFLTALDRVHDRISGFNAGGDDYVGKPFSVGEVRVRLDALLRRTRPEPRPVDGMRLDPERFSVRTAGLEAKLTPTEFRILAALAAQPGVVVRRRAVVAAGWPDGAMVSENTLDSYVRRVRAKLAAVESPVHVDTVRGVGFVLQ</sequence>
<dbReference type="AlphaFoldDB" id="A0A975Y1X5"/>